<accession>A0ABS4PZD5</accession>
<evidence type="ECO:0000313" key="3">
    <source>
        <dbReference type="EMBL" id="MBP2184791.1"/>
    </source>
</evidence>
<sequence length="543" mass="58506">MNAMNRRRFLTGTLATVAVPGVLGACSSGGGGPATQQTVADTQLPAYVPYTGVTPDLPGNEQGLLNGFLRYPDPPVRAFSAPPGDGSPVSAFVLTSSPVPPTVDQNPYWQELNKRLNADLRLTIVPNSDMPTKFATLVAGDDLPDFVVPALYTPNGLPAGVANLPAWLAGKCQDLTPYLGGDAVKQYPFLANLPTAAWKDCRYNGGIYGLPVARGIAGSLMFRRDDLFAQFGANPNPASFAEFRAVCRQVSDEKAGRWALAGAPLDFVSQMLGLPFRWKDEGGKLKSKFEYEEYKQALADCSQLFADGVVHPDSTTNNAPVKKWFNAGSALLHTDRYTAWPQYYAENVAGPGFKISGMRPPLYNGGGFAGTWQAQATNNFTVLKKADEGRIRQLLKIADWLAAPFGTEEYLFRKYGTAGTHYTMQDGGPRPSQAGVSQTVLGIRYIVDSPDVIFVPGNAEATKACYDYQASVVSSSVADPTLSLFSDTWSRKQGQLGTMINDAQNDILAGRKPVSAWDEVVKQWRSGGGDQVRTEFEAALAGQ</sequence>
<comment type="caution">
    <text evidence="3">The sequence shown here is derived from an EMBL/GenBank/DDBJ whole genome shotgun (WGS) entry which is preliminary data.</text>
</comment>
<dbReference type="InterPro" id="IPR050490">
    <property type="entry name" value="Bact_solute-bd_prot1"/>
</dbReference>
<gene>
    <name evidence="3" type="ORF">JOM49_006317</name>
</gene>
<evidence type="ECO:0000256" key="1">
    <source>
        <dbReference type="ARBA" id="ARBA00008520"/>
    </source>
</evidence>
<keyword evidence="2" id="KW-0732">Signal</keyword>
<name>A0ABS4PZD5_9PSEU</name>
<dbReference type="Proteomes" id="UP000741013">
    <property type="component" value="Unassembled WGS sequence"/>
</dbReference>
<protein>
    <submittedName>
        <fullName evidence="3">Aldouronate transport system substrate-binding protein</fullName>
    </submittedName>
</protein>
<reference evidence="3 4" key="1">
    <citation type="submission" date="2021-03" db="EMBL/GenBank/DDBJ databases">
        <title>Sequencing the genomes of 1000 actinobacteria strains.</title>
        <authorList>
            <person name="Klenk H.-P."/>
        </authorList>
    </citation>
    <scope>NUCLEOTIDE SEQUENCE [LARGE SCALE GENOMIC DNA]</scope>
    <source>
        <strain evidence="3 4">DSM 45510</strain>
    </source>
</reference>
<proteinExistence type="inferred from homology"/>
<dbReference type="RefSeq" id="WP_209667754.1">
    <property type="nucleotide sequence ID" value="NZ_JAGGMS010000001.1"/>
</dbReference>
<feature type="chain" id="PRO_5046503392" evidence="2">
    <location>
        <begin position="26"/>
        <end position="543"/>
    </location>
</feature>
<dbReference type="Gene3D" id="3.40.190.10">
    <property type="entry name" value="Periplasmic binding protein-like II"/>
    <property type="match status" value="2"/>
</dbReference>
<dbReference type="InterPro" id="IPR006311">
    <property type="entry name" value="TAT_signal"/>
</dbReference>
<dbReference type="SUPFAM" id="SSF53850">
    <property type="entry name" value="Periplasmic binding protein-like II"/>
    <property type="match status" value="1"/>
</dbReference>
<dbReference type="PROSITE" id="PS51257">
    <property type="entry name" value="PROKAR_LIPOPROTEIN"/>
    <property type="match status" value="1"/>
</dbReference>
<dbReference type="PROSITE" id="PS51318">
    <property type="entry name" value="TAT"/>
    <property type="match status" value="1"/>
</dbReference>
<dbReference type="PANTHER" id="PTHR43649">
    <property type="entry name" value="ARABINOSE-BINDING PROTEIN-RELATED"/>
    <property type="match status" value="1"/>
</dbReference>
<evidence type="ECO:0000313" key="4">
    <source>
        <dbReference type="Proteomes" id="UP000741013"/>
    </source>
</evidence>
<evidence type="ECO:0000256" key="2">
    <source>
        <dbReference type="SAM" id="SignalP"/>
    </source>
</evidence>
<dbReference type="EMBL" id="JAGGMS010000001">
    <property type="protein sequence ID" value="MBP2184791.1"/>
    <property type="molecule type" value="Genomic_DNA"/>
</dbReference>
<keyword evidence="4" id="KW-1185">Reference proteome</keyword>
<comment type="similarity">
    <text evidence="1">Belongs to the bacterial solute-binding protein 1 family.</text>
</comment>
<organism evidence="3 4">
    <name type="scientific">Amycolatopsis magusensis</name>
    <dbReference type="NCBI Taxonomy" id="882444"/>
    <lineage>
        <taxon>Bacteria</taxon>
        <taxon>Bacillati</taxon>
        <taxon>Actinomycetota</taxon>
        <taxon>Actinomycetes</taxon>
        <taxon>Pseudonocardiales</taxon>
        <taxon>Pseudonocardiaceae</taxon>
        <taxon>Amycolatopsis</taxon>
    </lineage>
</organism>
<feature type="signal peptide" evidence="2">
    <location>
        <begin position="1"/>
        <end position="25"/>
    </location>
</feature>
<dbReference type="PANTHER" id="PTHR43649:SF31">
    <property type="entry name" value="SN-GLYCEROL-3-PHOSPHATE-BINDING PERIPLASMIC PROTEIN UGPB"/>
    <property type="match status" value="1"/>
</dbReference>